<proteinExistence type="predicted"/>
<organism evidence="1 2">
    <name type="scientific">Dorcoceras hygrometricum</name>
    <dbReference type="NCBI Taxonomy" id="472368"/>
    <lineage>
        <taxon>Eukaryota</taxon>
        <taxon>Viridiplantae</taxon>
        <taxon>Streptophyta</taxon>
        <taxon>Embryophyta</taxon>
        <taxon>Tracheophyta</taxon>
        <taxon>Spermatophyta</taxon>
        <taxon>Magnoliopsida</taxon>
        <taxon>eudicotyledons</taxon>
        <taxon>Gunneridae</taxon>
        <taxon>Pentapetalae</taxon>
        <taxon>asterids</taxon>
        <taxon>lamiids</taxon>
        <taxon>Lamiales</taxon>
        <taxon>Gesneriaceae</taxon>
        <taxon>Didymocarpoideae</taxon>
        <taxon>Trichosporeae</taxon>
        <taxon>Loxocarpinae</taxon>
        <taxon>Dorcoceras</taxon>
    </lineage>
</organism>
<sequence length="162" mass="18141">MVFLDEPSWLYDYFSSAAPACRIFLVQGGHIELVSLRVETTLNSLLTFQLVLRLVFQQGIAYSADSSFELFPKLVFLDEPSWLYDDFSSAPPACRIFLVQGGHIELVSVLVETALNSLLTFQLVLRLVVQQGIAYSVGDQICTRSLRLYLSSHSITALVRCT</sequence>
<evidence type="ECO:0000313" key="1">
    <source>
        <dbReference type="EMBL" id="KZV39879.1"/>
    </source>
</evidence>
<dbReference type="Proteomes" id="UP000250235">
    <property type="component" value="Unassembled WGS sequence"/>
</dbReference>
<gene>
    <name evidence="1" type="ORF">F511_18683</name>
</gene>
<protein>
    <submittedName>
        <fullName evidence="1">Uncharacterized protein</fullName>
    </submittedName>
</protein>
<keyword evidence="2" id="KW-1185">Reference proteome</keyword>
<name>A0A2Z7BZG5_9LAMI</name>
<reference evidence="1 2" key="1">
    <citation type="journal article" date="2015" name="Proc. Natl. Acad. Sci. U.S.A.">
        <title>The resurrection genome of Boea hygrometrica: A blueprint for survival of dehydration.</title>
        <authorList>
            <person name="Xiao L."/>
            <person name="Yang G."/>
            <person name="Zhang L."/>
            <person name="Yang X."/>
            <person name="Zhao S."/>
            <person name="Ji Z."/>
            <person name="Zhou Q."/>
            <person name="Hu M."/>
            <person name="Wang Y."/>
            <person name="Chen M."/>
            <person name="Xu Y."/>
            <person name="Jin H."/>
            <person name="Xiao X."/>
            <person name="Hu G."/>
            <person name="Bao F."/>
            <person name="Hu Y."/>
            <person name="Wan P."/>
            <person name="Li L."/>
            <person name="Deng X."/>
            <person name="Kuang T."/>
            <person name="Xiang C."/>
            <person name="Zhu J.K."/>
            <person name="Oliver M.J."/>
            <person name="He Y."/>
        </authorList>
    </citation>
    <scope>NUCLEOTIDE SEQUENCE [LARGE SCALE GENOMIC DNA]</scope>
    <source>
        <strain evidence="2">cv. XS01</strain>
    </source>
</reference>
<dbReference type="EMBL" id="KV000876">
    <property type="protein sequence ID" value="KZV39879.1"/>
    <property type="molecule type" value="Genomic_DNA"/>
</dbReference>
<accession>A0A2Z7BZG5</accession>
<evidence type="ECO:0000313" key="2">
    <source>
        <dbReference type="Proteomes" id="UP000250235"/>
    </source>
</evidence>
<dbReference type="AlphaFoldDB" id="A0A2Z7BZG5"/>